<reference evidence="1" key="1">
    <citation type="submission" date="2014-11" db="EMBL/GenBank/DDBJ databases">
        <authorList>
            <person name="Amaro Gonzalez C."/>
        </authorList>
    </citation>
    <scope>NUCLEOTIDE SEQUENCE</scope>
</reference>
<dbReference type="AlphaFoldDB" id="A0A0E9PZK4"/>
<protein>
    <submittedName>
        <fullName evidence="1">Uncharacterized protein</fullName>
    </submittedName>
</protein>
<name>A0A0E9PZK4_ANGAN</name>
<reference evidence="1" key="2">
    <citation type="journal article" date="2015" name="Fish Shellfish Immunol.">
        <title>Early steps in the European eel (Anguilla anguilla)-Vibrio vulnificus interaction in the gills: Role of the RtxA13 toxin.</title>
        <authorList>
            <person name="Callol A."/>
            <person name="Pajuelo D."/>
            <person name="Ebbesson L."/>
            <person name="Teles M."/>
            <person name="MacKenzie S."/>
            <person name="Amaro C."/>
        </authorList>
    </citation>
    <scope>NUCLEOTIDE SEQUENCE</scope>
</reference>
<evidence type="ECO:0000313" key="1">
    <source>
        <dbReference type="EMBL" id="JAH09278.1"/>
    </source>
</evidence>
<proteinExistence type="predicted"/>
<sequence>MVVYLFSFHAVHRACQLHSIPCQHLLRCGCFLIWFD</sequence>
<organism evidence="1">
    <name type="scientific">Anguilla anguilla</name>
    <name type="common">European freshwater eel</name>
    <name type="synonym">Muraena anguilla</name>
    <dbReference type="NCBI Taxonomy" id="7936"/>
    <lineage>
        <taxon>Eukaryota</taxon>
        <taxon>Metazoa</taxon>
        <taxon>Chordata</taxon>
        <taxon>Craniata</taxon>
        <taxon>Vertebrata</taxon>
        <taxon>Euteleostomi</taxon>
        <taxon>Actinopterygii</taxon>
        <taxon>Neopterygii</taxon>
        <taxon>Teleostei</taxon>
        <taxon>Anguilliformes</taxon>
        <taxon>Anguillidae</taxon>
        <taxon>Anguilla</taxon>
    </lineage>
</organism>
<accession>A0A0E9PZK4</accession>
<dbReference type="EMBL" id="GBXM01099299">
    <property type="protein sequence ID" value="JAH09278.1"/>
    <property type="molecule type" value="Transcribed_RNA"/>
</dbReference>